<sequence length="402" mass="42459">MPSQQNTLTTIPPWLVLMGLLTAIGPLAVDMYLPAFPAIAQGLGATPGDVERTLASYLLGLALAQLFYGPLADRYGRKKPLMLGLTIYTVAAVACGYTNDIEHLGFWRVVQAFGGAAGIVIPRAVIRDNFDTRDASKALSLLMLVMGVTPILAPILGGQVLAFASWRGIFVIMAACGAMLLVAVALTMRETLKPERVVPLGAGVIARNYLALLCHKRFMCYTLAGGFGAAGMFSYIAGSPRIFIDIYQIDPRYFGLLFGLNAAALIIAAQVSARLLSRHTPEKLLRPAQIVLTGVTLVAVALTLANAINLVSLMACLMIFMASQGFVNPNSAALALREQGQRLGVASAMMGALQMLCGAAAGLAVSIWQSPTVLPLTGVLALCACLSWFFGRMALNAAPQAT</sequence>
<keyword evidence="7 8" id="KW-0472">Membrane</keyword>
<dbReference type="FunFam" id="1.20.1720.10:FF:000005">
    <property type="entry name" value="Bcr/CflA family efflux transporter"/>
    <property type="match status" value="1"/>
</dbReference>
<reference evidence="10 11" key="1">
    <citation type="submission" date="2020-07" db="EMBL/GenBank/DDBJ databases">
        <title>Taxonomic revisions and descriptions of new bacterial species based on genomic comparisons in the high-G+C-content subgroup of the family Alcaligenaceae.</title>
        <authorList>
            <person name="Szabo A."/>
            <person name="Felfoldi T."/>
        </authorList>
    </citation>
    <scope>NUCLEOTIDE SEQUENCE [LARGE SCALE GENOMIC DNA]</scope>
    <source>
        <strain evidence="10 11">DSM 25667</strain>
    </source>
</reference>
<evidence type="ECO:0000256" key="5">
    <source>
        <dbReference type="ARBA" id="ARBA00022692"/>
    </source>
</evidence>
<organism evidence="10 11">
    <name type="scientific">Pollutimonas harenae</name>
    <dbReference type="NCBI Taxonomy" id="657015"/>
    <lineage>
        <taxon>Bacteria</taxon>
        <taxon>Pseudomonadati</taxon>
        <taxon>Pseudomonadota</taxon>
        <taxon>Betaproteobacteria</taxon>
        <taxon>Burkholderiales</taxon>
        <taxon>Alcaligenaceae</taxon>
        <taxon>Pollutimonas</taxon>
    </lineage>
</organism>
<feature type="transmembrane region" description="Helical" evidence="8">
    <location>
        <begin position="81"/>
        <end position="99"/>
    </location>
</feature>
<evidence type="ECO:0000256" key="2">
    <source>
        <dbReference type="ARBA" id="ARBA00006236"/>
    </source>
</evidence>
<dbReference type="Pfam" id="PF07690">
    <property type="entry name" value="MFS_1"/>
    <property type="match status" value="1"/>
</dbReference>
<feature type="transmembrane region" description="Helical" evidence="8">
    <location>
        <begin position="284"/>
        <end position="304"/>
    </location>
</feature>
<comment type="caution">
    <text evidence="8">Lacks conserved residue(s) required for the propagation of feature annotation.</text>
</comment>
<dbReference type="PROSITE" id="PS50850">
    <property type="entry name" value="MFS"/>
    <property type="match status" value="1"/>
</dbReference>
<dbReference type="GO" id="GO:0042910">
    <property type="term" value="F:xenobiotic transmembrane transporter activity"/>
    <property type="evidence" value="ECO:0007669"/>
    <property type="project" value="InterPro"/>
</dbReference>
<evidence type="ECO:0000259" key="9">
    <source>
        <dbReference type="PROSITE" id="PS50850"/>
    </source>
</evidence>
<evidence type="ECO:0000256" key="1">
    <source>
        <dbReference type="ARBA" id="ARBA00004651"/>
    </source>
</evidence>
<dbReference type="InterPro" id="IPR036259">
    <property type="entry name" value="MFS_trans_sf"/>
</dbReference>
<dbReference type="InterPro" id="IPR020846">
    <property type="entry name" value="MFS_dom"/>
</dbReference>
<dbReference type="PANTHER" id="PTHR23502:SF132">
    <property type="entry name" value="POLYAMINE TRANSPORTER 2-RELATED"/>
    <property type="match status" value="1"/>
</dbReference>
<keyword evidence="11" id="KW-1185">Reference proteome</keyword>
<evidence type="ECO:0000313" key="11">
    <source>
        <dbReference type="Proteomes" id="UP000554144"/>
    </source>
</evidence>
<dbReference type="EMBL" id="JACCEV010000002">
    <property type="protein sequence ID" value="NYT85585.1"/>
    <property type="molecule type" value="Genomic_DNA"/>
</dbReference>
<feature type="transmembrane region" description="Helical" evidence="8">
    <location>
        <begin position="253"/>
        <end position="272"/>
    </location>
</feature>
<evidence type="ECO:0000256" key="7">
    <source>
        <dbReference type="ARBA" id="ARBA00023136"/>
    </source>
</evidence>
<dbReference type="AlphaFoldDB" id="A0A853H2Y0"/>
<dbReference type="OrthoDB" id="9814303at2"/>
<protein>
    <recommendedName>
        <fullName evidence="8">Bcr/CflA family efflux transporter</fullName>
    </recommendedName>
</protein>
<feature type="transmembrane region" description="Helical" evidence="8">
    <location>
        <begin position="348"/>
        <end position="368"/>
    </location>
</feature>
<feature type="domain" description="Major facilitator superfamily (MFS) profile" evidence="9">
    <location>
        <begin position="11"/>
        <end position="402"/>
    </location>
</feature>
<dbReference type="NCBIfam" id="NF008314">
    <property type="entry name" value="PRK11102.1"/>
    <property type="match status" value="1"/>
</dbReference>
<dbReference type="Gene3D" id="1.20.1720.10">
    <property type="entry name" value="Multidrug resistance protein D"/>
    <property type="match status" value="1"/>
</dbReference>
<dbReference type="CDD" id="cd17320">
    <property type="entry name" value="MFS_MdfA_MDR_like"/>
    <property type="match status" value="1"/>
</dbReference>
<dbReference type="GO" id="GO:1990961">
    <property type="term" value="P:xenobiotic detoxification by transmembrane export across the plasma membrane"/>
    <property type="evidence" value="ECO:0007669"/>
    <property type="project" value="InterPro"/>
</dbReference>
<evidence type="ECO:0000256" key="6">
    <source>
        <dbReference type="ARBA" id="ARBA00022989"/>
    </source>
</evidence>
<dbReference type="SUPFAM" id="SSF103473">
    <property type="entry name" value="MFS general substrate transporter"/>
    <property type="match status" value="1"/>
</dbReference>
<dbReference type="InterPro" id="IPR011701">
    <property type="entry name" value="MFS"/>
</dbReference>
<dbReference type="NCBIfam" id="TIGR00710">
    <property type="entry name" value="efflux_Bcr_CflA"/>
    <property type="match status" value="1"/>
</dbReference>
<evidence type="ECO:0000256" key="3">
    <source>
        <dbReference type="ARBA" id="ARBA00022448"/>
    </source>
</evidence>
<name>A0A853H2Y0_9BURK</name>
<dbReference type="RefSeq" id="WP_130039163.1">
    <property type="nucleotide sequence ID" value="NZ_JACCEV010000002.1"/>
</dbReference>
<comment type="subcellular location">
    <subcellularLocation>
        <location evidence="8">Cell inner membrane</location>
        <topology evidence="8">Multi-pass membrane protein</topology>
    </subcellularLocation>
    <subcellularLocation>
        <location evidence="1">Cell membrane</location>
        <topology evidence="1">Multi-pass membrane protein</topology>
    </subcellularLocation>
</comment>
<evidence type="ECO:0000256" key="8">
    <source>
        <dbReference type="RuleBase" id="RU365088"/>
    </source>
</evidence>
<dbReference type="InterPro" id="IPR004812">
    <property type="entry name" value="Efflux_drug-R_Bcr/CmlA"/>
</dbReference>
<keyword evidence="4" id="KW-1003">Cell membrane</keyword>
<comment type="caution">
    <text evidence="10">The sequence shown here is derived from an EMBL/GenBank/DDBJ whole genome shotgun (WGS) entry which is preliminary data.</text>
</comment>
<keyword evidence="5 8" id="KW-0812">Transmembrane</keyword>
<feature type="transmembrane region" description="Helical" evidence="8">
    <location>
        <begin position="168"/>
        <end position="186"/>
    </location>
</feature>
<evidence type="ECO:0000313" key="10">
    <source>
        <dbReference type="EMBL" id="NYT85585.1"/>
    </source>
</evidence>
<gene>
    <name evidence="10" type="ORF">H0A62_08215</name>
</gene>
<feature type="transmembrane region" description="Helical" evidence="8">
    <location>
        <begin position="218"/>
        <end position="238"/>
    </location>
</feature>
<feature type="transmembrane region" description="Helical" evidence="8">
    <location>
        <begin position="12"/>
        <end position="33"/>
    </location>
</feature>
<accession>A0A853H2Y0</accession>
<feature type="transmembrane region" description="Helical" evidence="8">
    <location>
        <begin position="138"/>
        <end position="162"/>
    </location>
</feature>
<feature type="transmembrane region" description="Helical" evidence="8">
    <location>
        <begin position="374"/>
        <end position="395"/>
    </location>
</feature>
<dbReference type="Proteomes" id="UP000554144">
    <property type="component" value="Unassembled WGS sequence"/>
</dbReference>
<proteinExistence type="inferred from homology"/>
<keyword evidence="3 8" id="KW-0813">Transport</keyword>
<feature type="transmembrane region" description="Helical" evidence="8">
    <location>
        <begin position="105"/>
        <end position="126"/>
    </location>
</feature>
<dbReference type="PANTHER" id="PTHR23502">
    <property type="entry name" value="MAJOR FACILITATOR SUPERFAMILY"/>
    <property type="match status" value="1"/>
</dbReference>
<evidence type="ECO:0000256" key="4">
    <source>
        <dbReference type="ARBA" id="ARBA00022475"/>
    </source>
</evidence>
<dbReference type="GO" id="GO:0005886">
    <property type="term" value="C:plasma membrane"/>
    <property type="evidence" value="ECO:0007669"/>
    <property type="project" value="UniProtKB-SubCell"/>
</dbReference>
<keyword evidence="6 8" id="KW-1133">Transmembrane helix</keyword>
<comment type="similarity">
    <text evidence="2 8">Belongs to the major facilitator superfamily. Bcr/CmlA family.</text>
</comment>
<keyword evidence="8" id="KW-0997">Cell inner membrane</keyword>